<comment type="similarity">
    <text evidence="2 4">Belongs to the pyridoxal phosphate-binding protein YggS/PROSC family.</text>
</comment>
<organism evidence="6 7">
    <name type="scientific">Membranihabitans marinus</name>
    <dbReference type="NCBI Taxonomy" id="1227546"/>
    <lineage>
        <taxon>Bacteria</taxon>
        <taxon>Pseudomonadati</taxon>
        <taxon>Bacteroidota</taxon>
        <taxon>Saprospiria</taxon>
        <taxon>Saprospirales</taxon>
        <taxon>Saprospiraceae</taxon>
        <taxon>Membranihabitans</taxon>
    </lineage>
</organism>
<dbReference type="PANTHER" id="PTHR10146:SF14">
    <property type="entry name" value="PYRIDOXAL PHOSPHATE HOMEOSTASIS PROTEIN"/>
    <property type="match status" value="1"/>
</dbReference>
<proteinExistence type="inferred from homology"/>
<comment type="caution">
    <text evidence="6">The sequence shown here is derived from an EMBL/GenBank/DDBJ whole genome shotgun (WGS) entry which is preliminary data.</text>
</comment>
<dbReference type="Gene3D" id="3.20.20.10">
    <property type="entry name" value="Alanine racemase"/>
    <property type="match status" value="1"/>
</dbReference>
<name>A0A953HLY7_9BACT</name>
<evidence type="ECO:0000259" key="5">
    <source>
        <dbReference type="Pfam" id="PF01168"/>
    </source>
</evidence>
<feature type="modified residue" description="N6-(pyridoxal phosphate)lysine" evidence="2 3">
    <location>
        <position position="45"/>
    </location>
</feature>
<dbReference type="RefSeq" id="WP_222579939.1">
    <property type="nucleotide sequence ID" value="NZ_JAHVHU010000008.1"/>
</dbReference>
<dbReference type="GO" id="GO:0030170">
    <property type="term" value="F:pyridoxal phosphate binding"/>
    <property type="evidence" value="ECO:0007669"/>
    <property type="project" value="UniProtKB-UniRule"/>
</dbReference>
<comment type="function">
    <text evidence="2">Pyridoxal 5'-phosphate (PLP)-binding protein, which is involved in PLP homeostasis.</text>
</comment>
<dbReference type="PANTHER" id="PTHR10146">
    <property type="entry name" value="PROLINE SYNTHETASE CO-TRANSCRIBED BACTERIAL HOMOLOG PROTEIN"/>
    <property type="match status" value="1"/>
</dbReference>
<evidence type="ECO:0000256" key="1">
    <source>
        <dbReference type="ARBA" id="ARBA00022898"/>
    </source>
</evidence>
<accession>A0A953HLY7</accession>
<evidence type="ECO:0000313" key="6">
    <source>
        <dbReference type="EMBL" id="MBY5958404.1"/>
    </source>
</evidence>
<dbReference type="PIRSF" id="PIRSF004848">
    <property type="entry name" value="YBL036c_PLPDEIII"/>
    <property type="match status" value="1"/>
</dbReference>
<keyword evidence="1 2" id="KW-0663">Pyridoxal phosphate</keyword>
<dbReference type="InterPro" id="IPR011078">
    <property type="entry name" value="PyrdxlP_homeostasis"/>
</dbReference>
<dbReference type="AlphaFoldDB" id="A0A953HLY7"/>
<evidence type="ECO:0000313" key="7">
    <source>
        <dbReference type="Proteomes" id="UP000753961"/>
    </source>
</evidence>
<dbReference type="EMBL" id="JAHVHU010000008">
    <property type="protein sequence ID" value="MBY5958404.1"/>
    <property type="molecule type" value="Genomic_DNA"/>
</dbReference>
<dbReference type="HAMAP" id="MF_02087">
    <property type="entry name" value="PLP_homeostasis"/>
    <property type="match status" value="1"/>
</dbReference>
<comment type="cofactor">
    <cofactor evidence="3">
        <name>pyridoxal 5'-phosphate</name>
        <dbReference type="ChEBI" id="CHEBI:597326"/>
    </cofactor>
</comment>
<dbReference type="CDD" id="cd00635">
    <property type="entry name" value="PLPDE_III_YBL036c_like"/>
    <property type="match status" value="1"/>
</dbReference>
<reference evidence="6" key="1">
    <citation type="submission" date="2021-06" db="EMBL/GenBank/DDBJ databases">
        <title>44 bacteria genomes isolated from Dapeng, Shenzhen.</title>
        <authorList>
            <person name="Zheng W."/>
            <person name="Yu S."/>
            <person name="Huang Y."/>
        </authorList>
    </citation>
    <scope>NUCLEOTIDE SEQUENCE</scope>
    <source>
        <strain evidence="6">DP5N28-2</strain>
    </source>
</reference>
<evidence type="ECO:0000256" key="2">
    <source>
        <dbReference type="HAMAP-Rule" id="MF_02087"/>
    </source>
</evidence>
<evidence type="ECO:0000256" key="4">
    <source>
        <dbReference type="RuleBase" id="RU004514"/>
    </source>
</evidence>
<gene>
    <name evidence="6" type="ORF">KUV50_09695</name>
</gene>
<evidence type="ECO:0000256" key="3">
    <source>
        <dbReference type="PIRSR" id="PIRSR004848-1"/>
    </source>
</evidence>
<feature type="domain" description="Alanine racemase N-terminal" evidence="5">
    <location>
        <begin position="37"/>
        <end position="238"/>
    </location>
</feature>
<dbReference type="SUPFAM" id="SSF51419">
    <property type="entry name" value="PLP-binding barrel"/>
    <property type="match status" value="1"/>
</dbReference>
<dbReference type="NCBIfam" id="TIGR00044">
    <property type="entry name" value="YggS family pyridoxal phosphate-dependent enzyme"/>
    <property type="match status" value="1"/>
</dbReference>
<dbReference type="Proteomes" id="UP000753961">
    <property type="component" value="Unassembled WGS sequence"/>
</dbReference>
<keyword evidence="7" id="KW-1185">Reference proteome</keyword>
<dbReference type="Pfam" id="PF01168">
    <property type="entry name" value="Ala_racemase_N"/>
    <property type="match status" value="1"/>
</dbReference>
<sequence length="248" mass="27946">MKQRTSENTQNIIRKNIADIRLRIKNACNQNGRNPEEVRLMLVTKTVPTEKIVVAMEDGEHLLGVNTIDGLIQVKEEIKAHHPEIHFIGNLRESDLDTVLAYADCIQSVDNMESAREINRRLEKLDKKIDVLIQVNTSRRDSPYGIIPAHVIGLVLQVSKLEHLCIRGLMTLGVFGASQEKAQSCFRLLKNLYEEIVFLDIPGIHVNTLSMGMSSHLETAIAEGATMVRVGTAIFGDRDTPDSYYWKE</sequence>
<dbReference type="InterPro" id="IPR001608">
    <property type="entry name" value="Ala_racemase_N"/>
</dbReference>
<protein>
    <recommendedName>
        <fullName evidence="2">Pyridoxal phosphate homeostasis protein</fullName>
        <shortName evidence="2">PLP homeostasis protein</shortName>
    </recommendedName>
</protein>
<dbReference type="InterPro" id="IPR029066">
    <property type="entry name" value="PLP-binding_barrel"/>
</dbReference>